<dbReference type="FunFam" id="3.40.50.620:FF:000021">
    <property type="entry name" value="Riboflavin biosynthesis protein"/>
    <property type="match status" value="1"/>
</dbReference>
<dbReference type="EC" id="2.7.7.2" evidence="15"/>
<sequence>MVGAFRAYICHFMQVHRSIHHLPKFRNSVVTIGTFDGVHLGHQQIIKQLKEEAEKIDGETIIITFHPHPRSVVKTGTPVYLLNTLEEKISLLSSFGIDHLIVVPFDKAFSEQTPEEYVVNFLFEKCRPHTLIIGYDHHFGKNRAGDYHLLERFGKELGFTVKEIPEQLINDITISSTRIREALLTGEIETANSYLGYNYFFEGMVVDGNKLGRTLGYPTANIIIHDEDKLVPANGIYVAEAEIAGFEPAAHSSQLLQGMMSIGIRPTVNGKDRTIEMNIFDFNEDIYGRIIKIFVCKYLRIEEKFNTLEELVRQIDIDKQNSLQYFENVKNK</sequence>
<keyword evidence="12" id="KW-0511">Multifunctional enzyme</keyword>
<evidence type="ECO:0000256" key="11">
    <source>
        <dbReference type="ARBA" id="ARBA00022840"/>
    </source>
</evidence>
<dbReference type="GO" id="GO:0003919">
    <property type="term" value="F:FMN adenylyltransferase activity"/>
    <property type="evidence" value="ECO:0007669"/>
    <property type="project" value="UniProtKB-UniRule"/>
</dbReference>
<dbReference type="PANTHER" id="PTHR22749:SF6">
    <property type="entry name" value="RIBOFLAVIN KINASE"/>
    <property type="match status" value="1"/>
</dbReference>
<evidence type="ECO:0000256" key="6">
    <source>
        <dbReference type="ARBA" id="ARBA00022679"/>
    </source>
</evidence>
<evidence type="ECO:0000256" key="13">
    <source>
        <dbReference type="ARBA" id="ARBA00047880"/>
    </source>
</evidence>
<keyword evidence="18" id="KW-1185">Reference proteome</keyword>
<feature type="domain" description="Riboflavin kinase" evidence="16">
    <location>
        <begin position="194"/>
        <end position="327"/>
    </location>
</feature>
<dbReference type="RefSeq" id="WP_245751404.1">
    <property type="nucleotide sequence ID" value="NZ_FOXQ01000007.1"/>
</dbReference>
<dbReference type="InterPro" id="IPR023468">
    <property type="entry name" value="Riboflavin_kinase"/>
</dbReference>
<comment type="catalytic activity">
    <reaction evidence="13 15">
        <text>riboflavin + ATP = FMN + ADP + H(+)</text>
        <dbReference type="Rhea" id="RHEA:14357"/>
        <dbReference type="ChEBI" id="CHEBI:15378"/>
        <dbReference type="ChEBI" id="CHEBI:30616"/>
        <dbReference type="ChEBI" id="CHEBI:57986"/>
        <dbReference type="ChEBI" id="CHEBI:58210"/>
        <dbReference type="ChEBI" id="CHEBI:456216"/>
        <dbReference type="EC" id="2.7.1.26"/>
    </reaction>
</comment>
<dbReference type="InterPro" id="IPR004821">
    <property type="entry name" value="Cyt_trans-like"/>
</dbReference>
<protein>
    <recommendedName>
        <fullName evidence="15">Riboflavin biosynthesis protein</fullName>
    </recommendedName>
    <domain>
        <recommendedName>
            <fullName evidence="15">Riboflavin kinase</fullName>
            <ecNumber evidence="15">2.7.1.26</ecNumber>
        </recommendedName>
        <alternativeName>
            <fullName evidence="15">Flavokinase</fullName>
        </alternativeName>
    </domain>
    <domain>
        <recommendedName>
            <fullName evidence="15">FMN adenylyltransferase</fullName>
            <ecNumber evidence="15">2.7.7.2</ecNumber>
        </recommendedName>
        <alternativeName>
            <fullName evidence="15">FAD pyrophosphorylase</fullName>
        </alternativeName>
        <alternativeName>
            <fullName evidence="15">FAD synthase</fullName>
        </alternativeName>
    </domain>
</protein>
<keyword evidence="7 15" id="KW-0548">Nucleotidyltransferase</keyword>
<dbReference type="NCBIfam" id="TIGR00125">
    <property type="entry name" value="cyt_tran_rel"/>
    <property type="match status" value="1"/>
</dbReference>
<dbReference type="NCBIfam" id="NF004160">
    <property type="entry name" value="PRK05627.1-3"/>
    <property type="match status" value="1"/>
</dbReference>
<dbReference type="InterPro" id="IPR015864">
    <property type="entry name" value="FAD_synthase"/>
</dbReference>
<dbReference type="UniPathway" id="UPA00277">
    <property type="reaction ID" value="UER00407"/>
</dbReference>
<keyword evidence="4 15" id="KW-0285">Flavoprotein</keyword>
<dbReference type="Gene3D" id="2.40.30.30">
    <property type="entry name" value="Riboflavin kinase-like"/>
    <property type="match status" value="1"/>
</dbReference>
<dbReference type="Pfam" id="PF06574">
    <property type="entry name" value="FAD_syn"/>
    <property type="match status" value="1"/>
</dbReference>
<evidence type="ECO:0000256" key="4">
    <source>
        <dbReference type="ARBA" id="ARBA00022630"/>
    </source>
</evidence>
<dbReference type="GO" id="GO:0005524">
    <property type="term" value="F:ATP binding"/>
    <property type="evidence" value="ECO:0007669"/>
    <property type="project" value="UniProtKB-UniRule"/>
</dbReference>
<evidence type="ECO:0000256" key="5">
    <source>
        <dbReference type="ARBA" id="ARBA00022643"/>
    </source>
</evidence>
<dbReference type="Pfam" id="PF01687">
    <property type="entry name" value="Flavokinase"/>
    <property type="match status" value="1"/>
</dbReference>
<dbReference type="AlphaFoldDB" id="A0A1I5WWJ7"/>
<dbReference type="InterPro" id="IPR002606">
    <property type="entry name" value="Riboflavin_kinase_bac"/>
</dbReference>
<proteinExistence type="inferred from homology"/>
<evidence type="ECO:0000256" key="2">
    <source>
        <dbReference type="ARBA" id="ARBA00004726"/>
    </source>
</evidence>
<evidence type="ECO:0000256" key="9">
    <source>
        <dbReference type="ARBA" id="ARBA00022777"/>
    </source>
</evidence>
<dbReference type="UniPathway" id="UPA00276">
    <property type="reaction ID" value="UER00406"/>
</dbReference>
<dbReference type="Gene3D" id="3.40.50.620">
    <property type="entry name" value="HUPs"/>
    <property type="match status" value="1"/>
</dbReference>
<keyword evidence="8 15" id="KW-0547">Nucleotide-binding</keyword>
<dbReference type="GO" id="GO:0006747">
    <property type="term" value="P:FAD biosynthetic process"/>
    <property type="evidence" value="ECO:0007669"/>
    <property type="project" value="UniProtKB-UniRule"/>
</dbReference>
<evidence type="ECO:0000313" key="17">
    <source>
        <dbReference type="EMBL" id="SFQ23991.1"/>
    </source>
</evidence>
<evidence type="ECO:0000313" key="18">
    <source>
        <dbReference type="Proteomes" id="UP000199031"/>
    </source>
</evidence>
<dbReference type="PANTHER" id="PTHR22749">
    <property type="entry name" value="RIBOFLAVIN KINASE/FMN ADENYLYLTRANSFERASE"/>
    <property type="match status" value="1"/>
</dbReference>
<comment type="pathway">
    <text evidence="3 15">Cofactor biosynthesis; FMN biosynthesis; FMN from riboflavin (ATP route): step 1/1.</text>
</comment>
<name>A0A1I5WWJ7_9BACT</name>
<reference evidence="17 18" key="1">
    <citation type="submission" date="2016-10" db="EMBL/GenBank/DDBJ databases">
        <authorList>
            <person name="de Groot N.N."/>
        </authorList>
    </citation>
    <scope>NUCLEOTIDE SEQUENCE [LARGE SCALE GENOMIC DNA]</scope>
    <source>
        <strain evidence="17 18">DSM 28286</strain>
    </source>
</reference>
<dbReference type="GO" id="GO:0009398">
    <property type="term" value="P:FMN biosynthetic process"/>
    <property type="evidence" value="ECO:0007669"/>
    <property type="project" value="UniProtKB-UniRule"/>
</dbReference>
<comment type="pathway">
    <text evidence="2 15">Cofactor biosynthesis; FAD biosynthesis; FAD from FMN: step 1/1.</text>
</comment>
<dbReference type="GO" id="GO:0008531">
    <property type="term" value="F:riboflavin kinase activity"/>
    <property type="evidence" value="ECO:0007669"/>
    <property type="project" value="UniProtKB-UniRule"/>
</dbReference>
<keyword evidence="5 15" id="KW-0288">FMN</keyword>
<dbReference type="InterPro" id="IPR023465">
    <property type="entry name" value="Riboflavin_kinase_dom_sf"/>
</dbReference>
<evidence type="ECO:0000256" key="1">
    <source>
        <dbReference type="ARBA" id="ARBA00002121"/>
    </source>
</evidence>
<evidence type="ECO:0000256" key="7">
    <source>
        <dbReference type="ARBA" id="ARBA00022695"/>
    </source>
</evidence>
<keyword evidence="11 15" id="KW-0067">ATP-binding</keyword>
<keyword evidence="10 15" id="KW-0274">FAD</keyword>
<dbReference type="SMART" id="SM00904">
    <property type="entry name" value="Flavokinase"/>
    <property type="match status" value="1"/>
</dbReference>
<keyword evidence="6 15" id="KW-0808">Transferase</keyword>
<evidence type="ECO:0000256" key="10">
    <source>
        <dbReference type="ARBA" id="ARBA00022827"/>
    </source>
</evidence>
<dbReference type="SUPFAM" id="SSF52374">
    <property type="entry name" value="Nucleotidylyl transferase"/>
    <property type="match status" value="1"/>
</dbReference>
<dbReference type="EMBL" id="FOXQ01000007">
    <property type="protein sequence ID" value="SFQ23991.1"/>
    <property type="molecule type" value="Genomic_DNA"/>
</dbReference>
<evidence type="ECO:0000256" key="8">
    <source>
        <dbReference type="ARBA" id="ARBA00022741"/>
    </source>
</evidence>
<dbReference type="CDD" id="cd02064">
    <property type="entry name" value="FAD_synthetase_N"/>
    <property type="match status" value="1"/>
</dbReference>
<evidence type="ECO:0000256" key="15">
    <source>
        <dbReference type="PIRNR" id="PIRNR004491"/>
    </source>
</evidence>
<comment type="similarity">
    <text evidence="15">Belongs to the ribF family.</text>
</comment>
<evidence type="ECO:0000256" key="12">
    <source>
        <dbReference type="ARBA" id="ARBA00023268"/>
    </source>
</evidence>
<accession>A0A1I5WWJ7</accession>
<dbReference type="NCBIfam" id="TIGR00083">
    <property type="entry name" value="ribF"/>
    <property type="match status" value="1"/>
</dbReference>
<dbReference type="GO" id="GO:0009231">
    <property type="term" value="P:riboflavin biosynthetic process"/>
    <property type="evidence" value="ECO:0007669"/>
    <property type="project" value="InterPro"/>
</dbReference>
<comment type="catalytic activity">
    <reaction evidence="14 15">
        <text>FMN + ATP + H(+) = FAD + diphosphate</text>
        <dbReference type="Rhea" id="RHEA:17237"/>
        <dbReference type="ChEBI" id="CHEBI:15378"/>
        <dbReference type="ChEBI" id="CHEBI:30616"/>
        <dbReference type="ChEBI" id="CHEBI:33019"/>
        <dbReference type="ChEBI" id="CHEBI:57692"/>
        <dbReference type="ChEBI" id="CHEBI:58210"/>
        <dbReference type="EC" id="2.7.7.2"/>
    </reaction>
</comment>
<gene>
    <name evidence="17" type="ORF">SAMN05444277_10746</name>
</gene>
<dbReference type="InterPro" id="IPR015865">
    <property type="entry name" value="Riboflavin_kinase_bac/euk"/>
</dbReference>
<organism evidence="17 18">
    <name type="scientific">Parafilimonas terrae</name>
    <dbReference type="NCBI Taxonomy" id="1465490"/>
    <lineage>
        <taxon>Bacteria</taxon>
        <taxon>Pseudomonadati</taxon>
        <taxon>Bacteroidota</taxon>
        <taxon>Chitinophagia</taxon>
        <taxon>Chitinophagales</taxon>
        <taxon>Chitinophagaceae</taxon>
        <taxon>Parafilimonas</taxon>
    </lineage>
</organism>
<comment type="function">
    <text evidence="1">Catalyzes the phosphorylation of riboflavin to FMN followed by the adenylation of FMN to FAD.</text>
</comment>
<evidence type="ECO:0000259" key="16">
    <source>
        <dbReference type="SMART" id="SM00904"/>
    </source>
</evidence>
<dbReference type="SUPFAM" id="SSF82114">
    <property type="entry name" value="Riboflavin kinase-like"/>
    <property type="match status" value="1"/>
</dbReference>
<keyword evidence="9 15" id="KW-0418">Kinase</keyword>
<dbReference type="NCBIfam" id="NF004162">
    <property type="entry name" value="PRK05627.1-5"/>
    <property type="match status" value="1"/>
</dbReference>
<dbReference type="Proteomes" id="UP000199031">
    <property type="component" value="Unassembled WGS sequence"/>
</dbReference>
<dbReference type="EC" id="2.7.1.26" evidence="15"/>
<evidence type="ECO:0000256" key="14">
    <source>
        <dbReference type="ARBA" id="ARBA00049494"/>
    </source>
</evidence>
<evidence type="ECO:0000256" key="3">
    <source>
        <dbReference type="ARBA" id="ARBA00005201"/>
    </source>
</evidence>
<dbReference type="STRING" id="1465490.SAMN05444277_10746"/>
<dbReference type="PIRSF" id="PIRSF004491">
    <property type="entry name" value="FAD_Synth"/>
    <property type="match status" value="1"/>
</dbReference>
<dbReference type="InterPro" id="IPR014729">
    <property type="entry name" value="Rossmann-like_a/b/a_fold"/>
</dbReference>